<dbReference type="GO" id="GO:0000976">
    <property type="term" value="F:transcription cis-regulatory region binding"/>
    <property type="evidence" value="ECO:0007669"/>
    <property type="project" value="TreeGrafter"/>
</dbReference>
<feature type="region of interest" description="Disordered" evidence="5">
    <location>
        <begin position="1"/>
        <end position="36"/>
    </location>
</feature>
<evidence type="ECO:0000256" key="5">
    <source>
        <dbReference type="SAM" id="MobiDB-lite"/>
    </source>
</evidence>
<feature type="compositionally biased region" description="Polar residues" evidence="5">
    <location>
        <begin position="13"/>
        <end position="27"/>
    </location>
</feature>
<dbReference type="Proteomes" id="UP000562984">
    <property type="component" value="Unassembled WGS sequence"/>
</dbReference>
<comment type="caution">
    <text evidence="7">The sequence shown here is derived from an EMBL/GenBank/DDBJ whole genome shotgun (WGS) entry which is preliminary data.</text>
</comment>
<feature type="DNA-binding region" description="H-T-H motif" evidence="4">
    <location>
        <begin position="58"/>
        <end position="77"/>
    </location>
</feature>
<dbReference type="EMBL" id="JABEND010000006">
    <property type="protein sequence ID" value="NNG36417.1"/>
    <property type="molecule type" value="Genomic_DNA"/>
</dbReference>
<evidence type="ECO:0000256" key="1">
    <source>
        <dbReference type="ARBA" id="ARBA00023015"/>
    </source>
</evidence>
<name>A0A849A8U8_9ACTN</name>
<accession>A0A849A8U8</accession>
<keyword evidence="8" id="KW-1185">Reference proteome</keyword>
<evidence type="ECO:0000256" key="2">
    <source>
        <dbReference type="ARBA" id="ARBA00023125"/>
    </source>
</evidence>
<dbReference type="Gene3D" id="1.10.357.10">
    <property type="entry name" value="Tetracycline Repressor, domain 2"/>
    <property type="match status" value="1"/>
</dbReference>
<feature type="domain" description="HTH tetR-type" evidence="6">
    <location>
        <begin position="36"/>
        <end position="95"/>
    </location>
</feature>
<gene>
    <name evidence="7" type="ORF">HKD39_11975</name>
</gene>
<evidence type="ECO:0000313" key="8">
    <source>
        <dbReference type="Proteomes" id="UP000562984"/>
    </source>
</evidence>
<evidence type="ECO:0000259" key="6">
    <source>
        <dbReference type="PROSITE" id="PS50977"/>
    </source>
</evidence>
<dbReference type="InterPro" id="IPR001647">
    <property type="entry name" value="HTH_TetR"/>
</dbReference>
<organism evidence="7 8">
    <name type="scientific">Nakamurella aerolata</name>
    <dbReference type="NCBI Taxonomy" id="1656892"/>
    <lineage>
        <taxon>Bacteria</taxon>
        <taxon>Bacillati</taxon>
        <taxon>Actinomycetota</taxon>
        <taxon>Actinomycetes</taxon>
        <taxon>Nakamurellales</taxon>
        <taxon>Nakamurellaceae</taxon>
        <taxon>Nakamurella</taxon>
    </lineage>
</organism>
<keyword evidence="3" id="KW-0804">Transcription</keyword>
<keyword evidence="1" id="KW-0805">Transcription regulation</keyword>
<sequence length="237" mass="25765">MGELPVKPHGTRPAQSETPERSTTPATASRGERRRLKTRATLIEAAQRLLIEDRVNASVLEITQLADVGTGSFYNHFASKEDLFRAVVDEALERHGELMDAATEGLGDPAEVFARSFRLTGRLHRLVPGMSMVLIHRGTELVMSDRGLAPRALRDIRAGVAAGRFTIADPELALVAAGGAIIALGQLLHSQPERDAAPASDLLTRQILQVFGLDEAEARDLCDRPLPDLERLLAERA</sequence>
<dbReference type="PANTHER" id="PTHR30055:SF238">
    <property type="entry name" value="MYCOFACTOCIN BIOSYNTHESIS TRANSCRIPTIONAL REGULATOR MFTR-RELATED"/>
    <property type="match status" value="1"/>
</dbReference>
<dbReference type="Pfam" id="PF21306">
    <property type="entry name" value="TetR_C_40"/>
    <property type="match status" value="1"/>
</dbReference>
<dbReference type="InterPro" id="IPR050109">
    <property type="entry name" value="HTH-type_TetR-like_transc_reg"/>
</dbReference>
<dbReference type="PANTHER" id="PTHR30055">
    <property type="entry name" value="HTH-TYPE TRANSCRIPTIONAL REGULATOR RUTR"/>
    <property type="match status" value="1"/>
</dbReference>
<evidence type="ECO:0000256" key="3">
    <source>
        <dbReference type="ARBA" id="ARBA00023163"/>
    </source>
</evidence>
<dbReference type="SUPFAM" id="SSF46689">
    <property type="entry name" value="Homeodomain-like"/>
    <property type="match status" value="1"/>
</dbReference>
<reference evidence="7 8" key="1">
    <citation type="submission" date="2020-05" db="EMBL/GenBank/DDBJ databases">
        <title>Nakamurella sp. DB0629 isolated from air conditioner.</title>
        <authorList>
            <person name="Kim D.H."/>
            <person name="Kim D.-U."/>
        </authorList>
    </citation>
    <scope>NUCLEOTIDE SEQUENCE [LARGE SCALE GENOMIC DNA]</scope>
    <source>
        <strain evidence="7 8">DB0629</strain>
    </source>
</reference>
<dbReference type="GO" id="GO:0003700">
    <property type="term" value="F:DNA-binding transcription factor activity"/>
    <property type="evidence" value="ECO:0007669"/>
    <property type="project" value="TreeGrafter"/>
</dbReference>
<dbReference type="PRINTS" id="PR00455">
    <property type="entry name" value="HTHTETR"/>
</dbReference>
<evidence type="ECO:0000313" key="7">
    <source>
        <dbReference type="EMBL" id="NNG36417.1"/>
    </source>
</evidence>
<dbReference type="InterPro" id="IPR009057">
    <property type="entry name" value="Homeodomain-like_sf"/>
</dbReference>
<dbReference type="AlphaFoldDB" id="A0A849A8U8"/>
<proteinExistence type="predicted"/>
<dbReference type="InterPro" id="IPR049513">
    <property type="entry name" value="TetR_C_40"/>
</dbReference>
<keyword evidence="2 4" id="KW-0238">DNA-binding</keyword>
<dbReference type="RefSeq" id="WP_171200106.1">
    <property type="nucleotide sequence ID" value="NZ_JABEND010000006.1"/>
</dbReference>
<protein>
    <submittedName>
        <fullName evidence="7">TetR/AcrR family transcriptional regulator</fullName>
    </submittedName>
</protein>
<dbReference type="PROSITE" id="PS50977">
    <property type="entry name" value="HTH_TETR_2"/>
    <property type="match status" value="1"/>
</dbReference>
<dbReference type="Pfam" id="PF00440">
    <property type="entry name" value="TetR_N"/>
    <property type="match status" value="1"/>
</dbReference>
<evidence type="ECO:0000256" key="4">
    <source>
        <dbReference type="PROSITE-ProRule" id="PRU00335"/>
    </source>
</evidence>